<dbReference type="CDD" id="cd00188">
    <property type="entry name" value="TOPRIM"/>
    <property type="match status" value="1"/>
</dbReference>
<reference evidence="11" key="1">
    <citation type="submission" date="2018-07" db="EMBL/GenBank/DDBJ databases">
        <authorList>
            <person name="Kim H."/>
        </authorList>
    </citation>
    <scope>NUCLEOTIDE SEQUENCE [LARGE SCALE GENOMIC DNA]</scope>
    <source>
        <strain evidence="11">F02</strain>
    </source>
</reference>
<dbReference type="Proteomes" id="UP000252182">
    <property type="component" value="Chromosome"/>
</dbReference>
<keyword evidence="11" id="KW-1185">Reference proteome</keyword>
<feature type="domain" description="Toprim" evidence="9">
    <location>
        <begin position="20"/>
        <end position="134"/>
    </location>
</feature>
<dbReference type="SUPFAM" id="SSF56719">
    <property type="entry name" value="Type II DNA topoisomerase"/>
    <property type="match status" value="1"/>
</dbReference>
<dbReference type="PANTHER" id="PTHR45866:SF1">
    <property type="entry name" value="DNA GYRASE SUBUNIT B, MITOCHONDRIAL"/>
    <property type="match status" value="1"/>
</dbReference>
<dbReference type="InterPro" id="IPR018522">
    <property type="entry name" value="TopoIIA_CS"/>
</dbReference>
<dbReference type="GO" id="GO:0003677">
    <property type="term" value="F:DNA binding"/>
    <property type="evidence" value="ECO:0007669"/>
    <property type="project" value="UniProtKB-KW"/>
</dbReference>
<comment type="catalytic activity">
    <reaction evidence="1">
        <text>ATP-dependent breakage, passage and rejoining of double-stranded DNA.</text>
        <dbReference type="EC" id="5.6.2.2"/>
    </reaction>
</comment>
<evidence type="ECO:0000256" key="6">
    <source>
        <dbReference type="ARBA" id="ARBA00023029"/>
    </source>
</evidence>
<dbReference type="PANTHER" id="PTHR45866">
    <property type="entry name" value="DNA GYRASE/TOPOISOMERASE SUBUNIT B"/>
    <property type="match status" value="1"/>
</dbReference>
<name>A0A345DCM7_9BURK</name>
<proteinExistence type="inferred from homology"/>
<dbReference type="KEGG" id="hyf:DTO96_101856"/>
<dbReference type="PRINTS" id="PR00418">
    <property type="entry name" value="TPI2FAMILY"/>
</dbReference>
<dbReference type="PROSITE" id="PS50880">
    <property type="entry name" value="TOPRIM"/>
    <property type="match status" value="1"/>
</dbReference>
<dbReference type="AlphaFoldDB" id="A0A345DCM7"/>
<evidence type="ECO:0000313" key="10">
    <source>
        <dbReference type="EMBL" id="AXF86115.1"/>
    </source>
</evidence>
<gene>
    <name evidence="10" type="primary">gyrB_2</name>
    <name evidence="10" type="ORF">DTO96_101856</name>
</gene>
<comment type="similarity">
    <text evidence="2">Belongs to the type II topoisomerase GyrB family.</text>
</comment>
<dbReference type="PROSITE" id="PS00177">
    <property type="entry name" value="TOPOISOMERASE_II"/>
    <property type="match status" value="1"/>
</dbReference>
<dbReference type="OrthoDB" id="6020049at2"/>
<accession>A0A345DCM7</accession>
<dbReference type="GO" id="GO:0005524">
    <property type="term" value="F:ATP binding"/>
    <property type="evidence" value="ECO:0007669"/>
    <property type="project" value="UniProtKB-KW"/>
</dbReference>
<evidence type="ECO:0000256" key="1">
    <source>
        <dbReference type="ARBA" id="ARBA00000185"/>
    </source>
</evidence>
<evidence type="ECO:0000256" key="7">
    <source>
        <dbReference type="ARBA" id="ARBA00023125"/>
    </source>
</evidence>
<dbReference type="EMBL" id="CP031124">
    <property type="protein sequence ID" value="AXF86115.1"/>
    <property type="molecule type" value="Genomic_DNA"/>
</dbReference>
<evidence type="ECO:0000256" key="2">
    <source>
        <dbReference type="ARBA" id="ARBA00010708"/>
    </source>
</evidence>
<evidence type="ECO:0000256" key="3">
    <source>
        <dbReference type="ARBA" id="ARBA00012895"/>
    </source>
</evidence>
<protein>
    <recommendedName>
        <fullName evidence="3">DNA topoisomerase (ATP-hydrolyzing)</fullName>
        <ecNumber evidence="3">5.6.2.2</ecNumber>
    </recommendedName>
</protein>
<dbReference type="RefSeq" id="WP_114563228.1">
    <property type="nucleotide sequence ID" value="NZ_CP031124.1"/>
</dbReference>
<sequence length="218" mass="23688">MYFKNTPIKLADSRTHGAGTELFIVEGDSAASAVTALRNGQCQAVLPMQGKPLNALKATAAKVSAYPLFNALESSLGAGAGEHFNINTMRFERIVLLFDPDADGIHSGALMLMYFYKRMRPLFEAGKILMVHPPWLQFTIAGRTEPLYAYAEAQGRDVAEQLRAQGMDFQTLRYRGLAGIDRDILLSACITPETRVTRTMGLKDAEAAIAVFGGGLEG</sequence>
<dbReference type="EC" id="5.6.2.2" evidence="3"/>
<dbReference type="InterPro" id="IPR006171">
    <property type="entry name" value="TOPRIM_dom"/>
</dbReference>
<evidence type="ECO:0000259" key="9">
    <source>
        <dbReference type="PROSITE" id="PS50880"/>
    </source>
</evidence>
<dbReference type="InterPro" id="IPR013759">
    <property type="entry name" value="Topo_IIA_B_C"/>
</dbReference>
<dbReference type="GO" id="GO:0003918">
    <property type="term" value="F:DNA topoisomerase type II (double strand cut, ATP-hydrolyzing) activity"/>
    <property type="evidence" value="ECO:0007669"/>
    <property type="project" value="UniProtKB-EC"/>
</dbReference>
<dbReference type="GO" id="GO:0006265">
    <property type="term" value="P:DNA topological change"/>
    <property type="evidence" value="ECO:0007669"/>
    <property type="project" value="InterPro"/>
</dbReference>
<organism evidence="10 11">
    <name type="scientific">Ephemeroptericola cinctiostellae</name>
    <dbReference type="NCBI Taxonomy" id="2268024"/>
    <lineage>
        <taxon>Bacteria</taxon>
        <taxon>Pseudomonadati</taxon>
        <taxon>Pseudomonadota</taxon>
        <taxon>Betaproteobacteria</taxon>
        <taxon>Burkholderiales</taxon>
        <taxon>Burkholderiaceae</taxon>
        <taxon>Ephemeroptericola</taxon>
    </lineage>
</organism>
<keyword evidence="6" id="KW-0799">Topoisomerase</keyword>
<evidence type="ECO:0000256" key="5">
    <source>
        <dbReference type="ARBA" id="ARBA00022840"/>
    </source>
</evidence>
<dbReference type="Gene3D" id="3.40.50.670">
    <property type="match status" value="1"/>
</dbReference>
<evidence type="ECO:0000256" key="4">
    <source>
        <dbReference type="ARBA" id="ARBA00022741"/>
    </source>
</evidence>
<keyword evidence="4" id="KW-0547">Nucleotide-binding</keyword>
<evidence type="ECO:0000256" key="8">
    <source>
        <dbReference type="ARBA" id="ARBA00023235"/>
    </source>
</evidence>
<keyword evidence="7" id="KW-0238">DNA-binding</keyword>
<evidence type="ECO:0000313" key="11">
    <source>
        <dbReference type="Proteomes" id="UP000252182"/>
    </source>
</evidence>
<keyword evidence="5" id="KW-0067">ATP-binding</keyword>
<dbReference type="Pfam" id="PF01751">
    <property type="entry name" value="Toprim"/>
    <property type="match status" value="1"/>
</dbReference>
<dbReference type="InterPro" id="IPR013760">
    <property type="entry name" value="Topo_IIA-like_dom_sf"/>
</dbReference>
<keyword evidence="8 10" id="KW-0413">Isomerase</keyword>